<evidence type="ECO:0000256" key="11">
    <source>
        <dbReference type="SAM" id="MobiDB-lite"/>
    </source>
</evidence>
<dbReference type="FunFam" id="3.40.50.2000:FF:000009">
    <property type="entry name" value="Sterol 3-beta-glucosyltransferase UGT80A2"/>
    <property type="match status" value="1"/>
</dbReference>
<dbReference type="EMBL" id="JANAVB010001997">
    <property type="protein sequence ID" value="KAJ6851962.1"/>
    <property type="molecule type" value="Genomic_DNA"/>
</dbReference>
<reference evidence="14" key="2">
    <citation type="submission" date="2023-04" db="EMBL/GenBank/DDBJ databases">
        <authorList>
            <person name="Bruccoleri R.E."/>
            <person name="Oakeley E.J."/>
            <person name="Faust A.-M."/>
            <person name="Dessus-Babus S."/>
            <person name="Altorfer M."/>
            <person name="Burckhardt D."/>
            <person name="Oertli M."/>
            <person name="Naumann U."/>
            <person name="Petersen F."/>
            <person name="Wong J."/>
        </authorList>
    </citation>
    <scope>NUCLEOTIDE SEQUENCE</scope>
    <source>
        <strain evidence="14">GSM-AAB239-AS_SAM_17_03QT</strain>
        <tissue evidence="14">Leaf</tissue>
    </source>
</reference>
<dbReference type="Pfam" id="PF03033">
    <property type="entry name" value="Glyco_transf_28"/>
    <property type="match status" value="1"/>
</dbReference>
<evidence type="ECO:0000313" key="15">
    <source>
        <dbReference type="EMBL" id="KAJ6851962.1"/>
    </source>
</evidence>
<dbReference type="Proteomes" id="UP001140949">
    <property type="component" value="Unassembled WGS sequence"/>
</dbReference>
<dbReference type="InterPro" id="IPR002213">
    <property type="entry name" value="UDP_glucos_trans"/>
</dbReference>
<feature type="domain" description="Erythromycin biosynthesis protein CIII-like C-terminal" evidence="13">
    <location>
        <begin position="443"/>
        <end position="543"/>
    </location>
</feature>
<evidence type="ECO:0000256" key="3">
    <source>
        <dbReference type="ARBA" id="ARBA00022516"/>
    </source>
</evidence>
<keyword evidence="4" id="KW-0328">Glycosyltransferase</keyword>
<feature type="region of interest" description="Disordered" evidence="11">
    <location>
        <begin position="52"/>
        <end position="73"/>
    </location>
</feature>
<evidence type="ECO:0000313" key="16">
    <source>
        <dbReference type="Proteomes" id="UP001140949"/>
    </source>
</evidence>
<evidence type="ECO:0000256" key="10">
    <source>
        <dbReference type="ARBA" id="ARBA00023221"/>
    </source>
</evidence>
<comment type="similarity">
    <text evidence="1">Belongs to the glycosyltransferase 28 family.</text>
</comment>
<keyword evidence="10" id="KW-0753">Steroid metabolism</keyword>
<protein>
    <recommendedName>
        <fullName evidence="2">sterol 3beta-glucosyltransferase</fullName>
        <ecNumber evidence="2">2.4.1.173</ecNumber>
    </recommendedName>
</protein>
<keyword evidence="5" id="KW-0808">Transferase</keyword>
<evidence type="ECO:0000256" key="2">
    <source>
        <dbReference type="ARBA" id="ARBA00012650"/>
    </source>
</evidence>
<evidence type="ECO:0000259" key="13">
    <source>
        <dbReference type="Pfam" id="PF06722"/>
    </source>
</evidence>
<dbReference type="PANTHER" id="PTHR48050:SF13">
    <property type="entry name" value="STEROL 3-BETA-GLUCOSYLTRANSFERASE UGT80A2"/>
    <property type="match status" value="1"/>
</dbReference>
<keyword evidence="7" id="KW-0756">Sterol biosynthesis</keyword>
<organism evidence="14 16">
    <name type="scientific">Iris pallida</name>
    <name type="common">Sweet iris</name>
    <dbReference type="NCBI Taxonomy" id="29817"/>
    <lineage>
        <taxon>Eukaryota</taxon>
        <taxon>Viridiplantae</taxon>
        <taxon>Streptophyta</taxon>
        <taxon>Embryophyta</taxon>
        <taxon>Tracheophyta</taxon>
        <taxon>Spermatophyta</taxon>
        <taxon>Magnoliopsida</taxon>
        <taxon>Liliopsida</taxon>
        <taxon>Asparagales</taxon>
        <taxon>Iridaceae</taxon>
        <taxon>Iridoideae</taxon>
        <taxon>Irideae</taxon>
        <taxon>Iris</taxon>
    </lineage>
</organism>
<reference evidence="14" key="1">
    <citation type="journal article" date="2023" name="GigaByte">
        <title>Genome assembly of the bearded iris, Iris pallida Lam.</title>
        <authorList>
            <person name="Bruccoleri R.E."/>
            <person name="Oakeley E.J."/>
            <person name="Faust A.M.E."/>
            <person name="Altorfer M."/>
            <person name="Dessus-Babus S."/>
            <person name="Burckhardt D."/>
            <person name="Oertli M."/>
            <person name="Naumann U."/>
            <person name="Petersen F."/>
            <person name="Wong J."/>
        </authorList>
    </citation>
    <scope>NUCLEOTIDE SEQUENCE</scope>
    <source>
        <strain evidence="14">GSM-AAB239-AS_SAM_17_03QT</strain>
    </source>
</reference>
<dbReference type="Pfam" id="PF06722">
    <property type="entry name" value="EryCIII-like_C"/>
    <property type="match status" value="1"/>
</dbReference>
<dbReference type="GO" id="GO:0016906">
    <property type="term" value="F:sterol 3-beta-glucosyltransferase activity"/>
    <property type="evidence" value="ECO:0007669"/>
    <property type="project" value="UniProtKB-EC"/>
</dbReference>
<name>A0AAX6F167_IRIPA</name>
<evidence type="ECO:0000256" key="1">
    <source>
        <dbReference type="ARBA" id="ARBA00006962"/>
    </source>
</evidence>
<keyword evidence="16" id="KW-1185">Reference proteome</keyword>
<evidence type="ECO:0000256" key="6">
    <source>
        <dbReference type="ARBA" id="ARBA00022955"/>
    </source>
</evidence>
<dbReference type="GO" id="GO:0016126">
    <property type="term" value="P:sterol biosynthetic process"/>
    <property type="evidence" value="ECO:0007669"/>
    <property type="project" value="UniProtKB-KW"/>
</dbReference>
<keyword evidence="9" id="KW-1207">Sterol metabolism</keyword>
<feature type="domain" description="Glycosyltransferase family 28 N-terminal" evidence="12">
    <location>
        <begin position="143"/>
        <end position="286"/>
    </location>
</feature>
<dbReference type="FunFam" id="3.40.50.2000:FF:000030">
    <property type="entry name" value="Sterol 3-beta-glucosyltransferase UGT80A2"/>
    <property type="match status" value="1"/>
</dbReference>
<accession>A0AAX6F167</accession>
<dbReference type="AlphaFoldDB" id="A0AAX6F167"/>
<dbReference type="GO" id="GO:0009791">
    <property type="term" value="P:post-embryonic development"/>
    <property type="evidence" value="ECO:0007669"/>
    <property type="project" value="UniProtKB-ARBA"/>
</dbReference>
<dbReference type="GO" id="GO:0010154">
    <property type="term" value="P:fruit development"/>
    <property type="evidence" value="ECO:0007669"/>
    <property type="project" value="UniProtKB-ARBA"/>
</dbReference>
<evidence type="ECO:0000256" key="9">
    <source>
        <dbReference type="ARBA" id="ARBA00023166"/>
    </source>
</evidence>
<feature type="region of interest" description="Disordered" evidence="11">
    <location>
        <begin position="1"/>
        <end position="39"/>
    </location>
</feature>
<dbReference type="CDD" id="cd03784">
    <property type="entry name" value="GT1_Gtf-like"/>
    <property type="match status" value="1"/>
</dbReference>
<dbReference type="InterPro" id="IPR050426">
    <property type="entry name" value="Glycosyltransferase_28"/>
</dbReference>
<evidence type="ECO:0000313" key="14">
    <source>
        <dbReference type="EMBL" id="KAJ6810066.1"/>
    </source>
</evidence>
<dbReference type="InterPro" id="IPR004276">
    <property type="entry name" value="GlycoTrans_28_N"/>
</dbReference>
<dbReference type="Gene3D" id="3.40.50.2000">
    <property type="entry name" value="Glycogen Phosphorylase B"/>
    <property type="match status" value="2"/>
</dbReference>
<keyword evidence="3" id="KW-0444">Lipid biosynthesis</keyword>
<evidence type="ECO:0000259" key="12">
    <source>
        <dbReference type="Pfam" id="PF03033"/>
    </source>
</evidence>
<evidence type="ECO:0000256" key="4">
    <source>
        <dbReference type="ARBA" id="ARBA00022676"/>
    </source>
</evidence>
<keyword evidence="6" id="KW-0752">Steroid biosynthesis</keyword>
<proteinExistence type="inferred from homology"/>
<evidence type="ECO:0000256" key="5">
    <source>
        <dbReference type="ARBA" id="ARBA00022679"/>
    </source>
</evidence>
<sequence>MAANGGGAERPNGGGSSDSSPSVISDRNLPRANTMPGGTKIVEVSGISSWPQNLERSKTERRKQNLQTGTTSQLFNENISDKKKLKMLNRIATVKDDGTVEVKVPSNIEPSPFNVGYEDVHAEVVDDEPLESTELQYIPPLQIVILIVGTRGDVQPFVAIGKRLQDYGHRVRLATHANFKEFVLTAGLEFYPLGGDPKILAEYMVKNKGFLPSAPSEIPVQRKQIKEIIFSLLPACRDPDMDSGIPFKADAIIANPPAYGHTHVAEALKVPIHIFFTMPWTPTSEFPHPLSRVKQPAGYRLSYQIVDSMIWLGIRDMINEYRKKKLKLRPVTYLSGSQGSASDVPHGYIWSPHLVPKPKDWGPKIDVVGFCFLDLASNYQPPEELVKWIEAGDRPIYIGFGSLPVQEPAKMTQIIVDALDTTGQRGIINKGWGGLGNLAEPKESVYLLDNVPHDWLFLQCKAVVHHGGAGTTAAGLKAACPTTVVPFFGDQPFWGDRVHARGVGPPPIPVDQFTLPKLVDAIKYMLDPKVKEQAVELAKAMECEDGVTGAVKAFFKHLPRRVPSDEVTQAPSSGFIDELLGPVKRCLGFS</sequence>
<dbReference type="InterPro" id="IPR010610">
    <property type="entry name" value="EryCIII-like_C"/>
</dbReference>
<dbReference type="SUPFAM" id="SSF53756">
    <property type="entry name" value="UDP-Glycosyltransferase/glycogen phosphorylase"/>
    <property type="match status" value="1"/>
</dbReference>
<dbReference type="EC" id="2.4.1.173" evidence="2"/>
<dbReference type="EMBL" id="JANAVB010032618">
    <property type="protein sequence ID" value="KAJ6810066.1"/>
    <property type="molecule type" value="Genomic_DNA"/>
</dbReference>
<feature type="compositionally biased region" description="Gly residues" evidence="11">
    <location>
        <begin position="1"/>
        <end position="16"/>
    </location>
</feature>
<comment type="caution">
    <text evidence="14">The sequence shown here is derived from an EMBL/GenBank/DDBJ whole genome shotgun (WGS) entry which is preliminary data.</text>
</comment>
<dbReference type="PANTHER" id="PTHR48050">
    <property type="entry name" value="STEROL 3-BETA-GLUCOSYLTRANSFERASE"/>
    <property type="match status" value="1"/>
</dbReference>
<evidence type="ECO:0000256" key="8">
    <source>
        <dbReference type="ARBA" id="ARBA00023098"/>
    </source>
</evidence>
<evidence type="ECO:0000256" key="7">
    <source>
        <dbReference type="ARBA" id="ARBA00023011"/>
    </source>
</evidence>
<dbReference type="GO" id="GO:0005975">
    <property type="term" value="P:carbohydrate metabolic process"/>
    <property type="evidence" value="ECO:0007669"/>
    <property type="project" value="InterPro"/>
</dbReference>
<keyword evidence="8" id="KW-0443">Lipid metabolism</keyword>
<gene>
    <name evidence="14" type="ORF">M6B38_157595</name>
    <name evidence="15" type="ORF">M6B38_257095</name>
</gene>